<dbReference type="Proteomes" id="UP000095038">
    <property type="component" value="Unassembled WGS sequence"/>
</dbReference>
<evidence type="ECO:0000313" key="8">
    <source>
        <dbReference type="EMBL" id="ODV59014.1"/>
    </source>
</evidence>
<feature type="transmembrane region" description="Helical" evidence="7">
    <location>
        <begin position="195"/>
        <end position="217"/>
    </location>
</feature>
<feature type="transmembrane region" description="Helical" evidence="7">
    <location>
        <begin position="474"/>
        <end position="492"/>
    </location>
</feature>
<feature type="transmembrane region" description="Helical" evidence="7">
    <location>
        <begin position="425"/>
        <end position="454"/>
    </location>
</feature>
<dbReference type="PANTHER" id="PTHR20772:SF2">
    <property type="entry name" value="PROTEIN FMP42"/>
    <property type="match status" value="1"/>
</dbReference>
<keyword evidence="4 7" id="KW-0812">Transmembrane</keyword>
<proteinExistence type="inferred from homology"/>
<feature type="transmembrane region" description="Helical" evidence="7">
    <location>
        <begin position="237"/>
        <end position="256"/>
    </location>
</feature>
<evidence type="ECO:0000256" key="6">
    <source>
        <dbReference type="ARBA" id="ARBA00023136"/>
    </source>
</evidence>
<feature type="transmembrane region" description="Helical" evidence="7">
    <location>
        <begin position="20"/>
        <end position="42"/>
    </location>
</feature>
<evidence type="ECO:0000256" key="7">
    <source>
        <dbReference type="SAM" id="Phobius"/>
    </source>
</evidence>
<accession>A0A1D2VBE4</accession>
<name>A0A1D2VBE4_9ASCO</name>
<dbReference type="Pfam" id="PF07690">
    <property type="entry name" value="MFS_1"/>
    <property type="match status" value="1"/>
</dbReference>
<dbReference type="InParanoid" id="A0A1D2VBE4"/>
<dbReference type="InterPro" id="IPR011701">
    <property type="entry name" value="MFS"/>
</dbReference>
<dbReference type="GeneID" id="30964471"/>
<keyword evidence="5 7" id="KW-1133">Transmembrane helix</keyword>
<keyword evidence="3" id="KW-0813">Transport</keyword>
<dbReference type="EMBL" id="KV454488">
    <property type="protein sequence ID" value="ODV59014.1"/>
    <property type="molecule type" value="Genomic_DNA"/>
</dbReference>
<feature type="transmembrane region" description="Helical" evidence="7">
    <location>
        <begin position="351"/>
        <end position="373"/>
    </location>
</feature>
<keyword evidence="6 7" id="KW-0472">Membrane</keyword>
<evidence type="ECO:0000256" key="4">
    <source>
        <dbReference type="ARBA" id="ARBA00022692"/>
    </source>
</evidence>
<feature type="transmembrane region" description="Helical" evidence="7">
    <location>
        <begin position="98"/>
        <end position="122"/>
    </location>
</feature>
<keyword evidence="9" id="KW-1185">Reference proteome</keyword>
<evidence type="ECO:0000256" key="1">
    <source>
        <dbReference type="ARBA" id="ARBA00004141"/>
    </source>
</evidence>
<dbReference type="STRING" id="1344418.A0A1D2VBE4"/>
<organism evidence="8 9">
    <name type="scientific">Ascoidea rubescens DSM 1968</name>
    <dbReference type="NCBI Taxonomy" id="1344418"/>
    <lineage>
        <taxon>Eukaryota</taxon>
        <taxon>Fungi</taxon>
        <taxon>Dikarya</taxon>
        <taxon>Ascomycota</taxon>
        <taxon>Saccharomycotina</taxon>
        <taxon>Saccharomycetes</taxon>
        <taxon>Ascoideaceae</taxon>
        <taxon>Ascoidea</taxon>
    </lineage>
</organism>
<protein>
    <recommendedName>
        <fullName evidence="10">MFS general substrate transporter</fullName>
    </recommendedName>
</protein>
<evidence type="ECO:0008006" key="10">
    <source>
        <dbReference type="Google" id="ProtNLM"/>
    </source>
</evidence>
<dbReference type="AlphaFoldDB" id="A0A1D2VBE4"/>
<dbReference type="Gene3D" id="1.20.1250.20">
    <property type="entry name" value="MFS general substrate transporter like domains"/>
    <property type="match status" value="1"/>
</dbReference>
<feature type="transmembrane region" description="Helical" evidence="7">
    <location>
        <begin position="513"/>
        <end position="535"/>
    </location>
</feature>
<comment type="subcellular location">
    <subcellularLocation>
        <location evidence="1">Membrane</location>
        <topology evidence="1">Multi-pass membrane protein</topology>
    </subcellularLocation>
</comment>
<reference evidence="9" key="1">
    <citation type="submission" date="2016-05" db="EMBL/GenBank/DDBJ databases">
        <title>Comparative genomics of biotechnologically important yeasts.</title>
        <authorList>
            <consortium name="DOE Joint Genome Institute"/>
            <person name="Riley R."/>
            <person name="Haridas S."/>
            <person name="Wolfe K.H."/>
            <person name="Lopes M.R."/>
            <person name="Hittinger C.T."/>
            <person name="Goker M."/>
            <person name="Salamov A."/>
            <person name="Wisecaver J."/>
            <person name="Long T.M."/>
            <person name="Aerts A.L."/>
            <person name="Barry K."/>
            <person name="Choi C."/>
            <person name="Clum A."/>
            <person name="Coughlan A.Y."/>
            <person name="Deshpande S."/>
            <person name="Douglass A.P."/>
            <person name="Hanson S.J."/>
            <person name="Klenk H.-P."/>
            <person name="Labutti K."/>
            <person name="Lapidus A."/>
            <person name="Lindquist E."/>
            <person name="Lipzen A."/>
            <person name="Meier-Kolthoff J.P."/>
            <person name="Ohm R.A."/>
            <person name="Otillar R.P."/>
            <person name="Pangilinan J."/>
            <person name="Peng Y."/>
            <person name="Rokas A."/>
            <person name="Rosa C.A."/>
            <person name="Scheuner C."/>
            <person name="Sibirny A.A."/>
            <person name="Slot J.C."/>
            <person name="Stielow J.B."/>
            <person name="Sun H."/>
            <person name="Kurtzman C.P."/>
            <person name="Blackwell M."/>
            <person name="Grigoriev I.V."/>
            <person name="Jeffries T.W."/>
        </authorList>
    </citation>
    <scope>NUCLEOTIDE SEQUENCE [LARGE SCALE GENOMIC DNA]</scope>
    <source>
        <strain evidence="9">DSM 1968</strain>
    </source>
</reference>
<feature type="transmembrane region" description="Helical" evidence="7">
    <location>
        <begin position="393"/>
        <end position="413"/>
    </location>
</feature>
<evidence type="ECO:0000256" key="2">
    <source>
        <dbReference type="ARBA" id="ARBA00006595"/>
    </source>
</evidence>
<dbReference type="GO" id="GO:0000329">
    <property type="term" value="C:fungal-type vacuole membrane"/>
    <property type="evidence" value="ECO:0007669"/>
    <property type="project" value="TreeGrafter"/>
</dbReference>
<feature type="transmembrane region" description="Helical" evidence="7">
    <location>
        <begin position="162"/>
        <end position="183"/>
    </location>
</feature>
<dbReference type="PANTHER" id="PTHR20772">
    <property type="entry name" value="PROTEIN FMP42"/>
    <property type="match status" value="1"/>
</dbReference>
<feature type="transmembrane region" description="Helical" evidence="7">
    <location>
        <begin position="129"/>
        <end position="150"/>
    </location>
</feature>
<dbReference type="InterPro" id="IPR052599">
    <property type="entry name" value="SLC43A_AATransporter"/>
</dbReference>
<comment type="similarity">
    <text evidence="2">Belongs to the SLC43A transporter (TC 2.A.1.44) family.</text>
</comment>
<dbReference type="RefSeq" id="XP_020045321.1">
    <property type="nucleotide sequence ID" value="XM_020190835.1"/>
</dbReference>
<gene>
    <name evidence="8" type="ORF">ASCRUDRAFT_38207</name>
</gene>
<dbReference type="InterPro" id="IPR036259">
    <property type="entry name" value="MFS_trans_sf"/>
</dbReference>
<evidence type="ECO:0000256" key="3">
    <source>
        <dbReference type="ARBA" id="ARBA00022448"/>
    </source>
</evidence>
<evidence type="ECO:0000256" key="5">
    <source>
        <dbReference type="ARBA" id="ARBA00022989"/>
    </source>
</evidence>
<sequence length="556" mass="63072">MTVIPNNSLFANFKIEVKYLQLFCALLWCLFAAGPVFGFAALKPILIAQGVYENRCSVNILPHDNFAFSDFTAGDKNNNDNNGNNNDSSTTLCNEQDLALNFMFTLAAVLTNTISLIVGIILDKFGSRISGVIGSILISLGSLIFIYNSSTFFQNLYFFDPFLIGYSLLALGGPFVFISSYQLANLFPNNSGTVLAFLTGAFDSSSALFLVYSLVYFDKLKFLSYLNINFANLSLSSFFKCYLIVPFFIIICQLFIMPKEKKKTDYISNNISNINALVDSDSNNLRNQIHIHNHDDYAIHDDEHTISSFCNNLHPDLNFSQTNLPKKEKEKDILIGICYNYSLKRQLSSKFFILMCLFTSIQMLRINYFIATIKTQETYLLDSIEKAIQVNKIFDLALPIGGLLSIPFIGLILDNFQCLNIIKILLVISIVIGLLGMTTSMVLNIFGVWLLVIYRPFYYTTVSDYCLKIFGNDNFGMVYGSIIFISGLFNLNQYFLDNLTHNFFQMNPIPVNLMLVVITFVLGWWLLQFVIVNLYKIKKRDLVEEAEQAPTFEIPY</sequence>
<evidence type="ECO:0000313" key="9">
    <source>
        <dbReference type="Proteomes" id="UP000095038"/>
    </source>
</evidence>
<dbReference type="OrthoDB" id="330047at2759"/>
<dbReference type="GO" id="GO:0022857">
    <property type="term" value="F:transmembrane transporter activity"/>
    <property type="evidence" value="ECO:0007669"/>
    <property type="project" value="InterPro"/>
</dbReference>
<dbReference type="SUPFAM" id="SSF103473">
    <property type="entry name" value="MFS general substrate transporter"/>
    <property type="match status" value="1"/>
</dbReference>